<dbReference type="PANTHER" id="PTHR23201">
    <property type="entry name" value="EXTENSIN, PROLINE-RICH PROTEIN"/>
    <property type="match status" value="1"/>
</dbReference>
<proteinExistence type="inferred from homology"/>
<evidence type="ECO:0000256" key="2">
    <source>
        <dbReference type="SAM" id="SignalP"/>
    </source>
</evidence>
<dbReference type="AlphaFoldDB" id="A0A835PR06"/>
<comment type="similarity">
    <text evidence="1">Belongs to the GASA family.</text>
</comment>
<gene>
    <name evidence="3" type="ORF">HPP92_023186</name>
</gene>
<dbReference type="EMBL" id="JADCNL010000012">
    <property type="protein sequence ID" value="KAG0458029.1"/>
    <property type="molecule type" value="Genomic_DNA"/>
</dbReference>
<evidence type="ECO:0000256" key="1">
    <source>
        <dbReference type="ARBA" id="ARBA00010582"/>
    </source>
</evidence>
<feature type="chain" id="PRO_5032433165" evidence="2">
    <location>
        <begin position="27"/>
        <end position="161"/>
    </location>
</feature>
<keyword evidence="4" id="KW-1185">Reference proteome</keyword>
<feature type="signal peptide" evidence="2">
    <location>
        <begin position="1"/>
        <end position="26"/>
    </location>
</feature>
<keyword evidence="2" id="KW-0732">Signal</keyword>
<dbReference type="Pfam" id="PF02704">
    <property type="entry name" value="GASA"/>
    <property type="match status" value="1"/>
</dbReference>
<sequence>MARWFSSVVIFFLASFLFFESSVVLSLLPAQPMGGEGSLRPEQCGDACNYRCSATSHKKPCLFYCNLCCAKCLCVPSGTFGHKEECPCYNNWQTKRGTPKSTIAKFAGGTSISNSGFGSSPTSLTSTGSFILIQASEKASTMKDEGNCNGGQNTVVASLMN</sequence>
<dbReference type="PANTHER" id="PTHR23201:SF92">
    <property type="entry name" value="GIBBERELLIN-REGULATED PROTEIN 12"/>
    <property type="match status" value="1"/>
</dbReference>
<organism evidence="3 4">
    <name type="scientific">Vanilla planifolia</name>
    <name type="common">Vanilla</name>
    <dbReference type="NCBI Taxonomy" id="51239"/>
    <lineage>
        <taxon>Eukaryota</taxon>
        <taxon>Viridiplantae</taxon>
        <taxon>Streptophyta</taxon>
        <taxon>Embryophyta</taxon>
        <taxon>Tracheophyta</taxon>
        <taxon>Spermatophyta</taxon>
        <taxon>Magnoliopsida</taxon>
        <taxon>Liliopsida</taxon>
        <taxon>Asparagales</taxon>
        <taxon>Orchidaceae</taxon>
        <taxon>Vanilloideae</taxon>
        <taxon>Vanilleae</taxon>
        <taxon>Vanilla</taxon>
    </lineage>
</organism>
<accession>A0A835PR06</accession>
<protein>
    <submittedName>
        <fullName evidence="3">Uncharacterized protein</fullName>
    </submittedName>
</protein>
<dbReference type="Proteomes" id="UP000636800">
    <property type="component" value="Chromosome 12"/>
</dbReference>
<dbReference type="InterPro" id="IPR003854">
    <property type="entry name" value="GASA"/>
</dbReference>
<evidence type="ECO:0000313" key="4">
    <source>
        <dbReference type="Proteomes" id="UP000636800"/>
    </source>
</evidence>
<evidence type="ECO:0000313" key="3">
    <source>
        <dbReference type="EMBL" id="KAG0458029.1"/>
    </source>
</evidence>
<reference evidence="3 4" key="1">
    <citation type="journal article" date="2020" name="Nat. Food">
        <title>A phased Vanilla planifolia genome enables genetic improvement of flavour and production.</title>
        <authorList>
            <person name="Hasing T."/>
            <person name="Tang H."/>
            <person name="Brym M."/>
            <person name="Khazi F."/>
            <person name="Huang T."/>
            <person name="Chambers A.H."/>
        </authorList>
    </citation>
    <scope>NUCLEOTIDE SEQUENCE [LARGE SCALE GENOMIC DNA]</scope>
    <source>
        <tissue evidence="3">Leaf</tissue>
    </source>
</reference>
<name>A0A835PR06_VANPL</name>
<comment type="caution">
    <text evidence="3">The sequence shown here is derived from an EMBL/GenBank/DDBJ whole genome shotgun (WGS) entry which is preliminary data.</text>
</comment>